<dbReference type="Proteomes" id="UP000271087">
    <property type="component" value="Unassembled WGS sequence"/>
</dbReference>
<feature type="compositionally biased region" description="Polar residues" evidence="1">
    <location>
        <begin position="13"/>
        <end position="23"/>
    </location>
</feature>
<feature type="compositionally biased region" description="Gly residues" evidence="1">
    <location>
        <begin position="1"/>
        <end position="10"/>
    </location>
</feature>
<protein>
    <submittedName>
        <fullName evidence="2">Uncharacterized protein</fullName>
    </submittedName>
</protein>
<evidence type="ECO:0000313" key="3">
    <source>
        <dbReference type="Proteomes" id="UP000271087"/>
    </source>
</evidence>
<feature type="non-terminal residue" evidence="2">
    <location>
        <position position="1"/>
    </location>
</feature>
<organism evidence="2 3">
    <name type="scientific">Onchocerca ochengi</name>
    <name type="common">Filarial nematode worm</name>
    <dbReference type="NCBI Taxonomy" id="42157"/>
    <lineage>
        <taxon>Eukaryota</taxon>
        <taxon>Metazoa</taxon>
        <taxon>Ecdysozoa</taxon>
        <taxon>Nematoda</taxon>
        <taxon>Chromadorea</taxon>
        <taxon>Rhabditida</taxon>
        <taxon>Spirurina</taxon>
        <taxon>Spiruromorpha</taxon>
        <taxon>Filarioidea</taxon>
        <taxon>Onchocercidae</taxon>
        <taxon>Onchocerca</taxon>
    </lineage>
</organism>
<gene>
    <name evidence="2" type="ORF">NOO_LOCUS10492</name>
</gene>
<reference evidence="2 3" key="1">
    <citation type="submission" date="2018-08" db="EMBL/GenBank/DDBJ databases">
        <authorList>
            <person name="Laetsch R D."/>
            <person name="Stevens L."/>
            <person name="Kumar S."/>
            <person name="Blaxter L. M."/>
        </authorList>
    </citation>
    <scope>NUCLEOTIDE SEQUENCE [LARGE SCALE GENOMIC DNA]</scope>
</reference>
<dbReference type="AlphaFoldDB" id="A0A3P7JZN4"/>
<sequence length="35" mass="3496">YALPGGGGGYSVPSLSAPSSYNVPQAPPISSYRTP</sequence>
<feature type="region of interest" description="Disordered" evidence="1">
    <location>
        <begin position="1"/>
        <end position="35"/>
    </location>
</feature>
<name>A0A3P7JZN4_ONCOC</name>
<keyword evidence="3" id="KW-1185">Reference proteome</keyword>
<proteinExistence type="predicted"/>
<accession>A0A3P7JZN4</accession>
<evidence type="ECO:0000256" key="1">
    <source>
        <dbReference type="SAM" id="MobiDB-lite"/>
    </source>
</evidence>
<evidence type="ECO:0000313" key="2">
    <source>
        <dbReference type="EMBL" id="VDM94219.1"/>
    </source>
</evidence>
<dbReference type="EMBL" id="UYRW01006076">
    <property type="protein sequence ID" value="VDM94219.1"/>
    <property type="molecule type" value="Genomic_DNA"/>
</dbReference>